<dbReference type="CDD" id="cd03590">
    <property type="entry name" value="CLECT_DC-SIGN_like"/>
    <property type="match status" value="1"/>
</dbReference>
<keyword evidence="6" id="KW-1185">Reference proteome</keyword>
<evidence type="ECO:0000256" key="3">
    <source>
        <dbReference type="SAM" id="Phobius"/>
    </source>
</evidence>
<protein>
    <recommendedName>
        <fullName evidence="4">C-type lectin domain-containing protein</fullName>
    </recommendedName>
</protein>
<dbReference type="InterPro" id="IPR033989">
    <property type="entry name" value="CD209-like_CTLD"/>
</dbReference>
<keyword evidence="1" id="KW-0430">Lectin</keyword>
<dbReference type="SUPFAM" id="SSF56436">
    <property type="entry name" value="C-type lectin-like"/>
    <property type="match status" value="1"/>
</dbReference>
<keyword evidence="3" id="KW-1133">Transmembrane helix</keyword>
<dbReference type="InterPro" id="IPR018378">
    <property type="entry name" value="C-type_lectin_CS"/>
</dbReference>
<dbReference type="PROSITE" id="PS00615">
    <property type="entry name" value="C_TYPE_LECTIN_1"/>
    <property type="match status" value="1"/>
</dbReference>
<evidence type="ECO:0000256" key="1">
    <source>
        <dbReference type="ARBA" id="ARBA00022734"/>
    </source>
</evidence>
<dbReference type="SMART" id="SM00034">
    <property type="entry name" value="CLECT"/>
    <property type="match status" value="1"/>
</dbReference>
<accession>A0ABN9M3U6</accession>
<dbReference type="InterPro" id="IPR016187">
    <property type="entry name" value="CTDL_fold"/>
</dbReference>
<organism evidence="5 6">
    <name type="scientific">Ranitomeya imitator</name>
    <name type="common">mimic poison frog</name>
    <dbReference type="NCBI Taxonomy" id="111125"/>
    <lineage>
        <taxon>Eukaryota</taxon>
        <taxon>Metazoa</taxon>
        <taxon>Chordata</taxon>
        <taxon>Craniata</taxon>
        <taxon>Vertebrata</taxon>
        <taxon>Euteleostomi</taxon>
        <taxon>Amphibia</taxon>
        <taxon>Batrachia</taxon>
        <taxon>Anura</taxon>
        <taxon>Neobatrachia</taxon>
        <taxon>Hyloidea</taxon>
        <taxon>Dendrobatidae</taxon>
        <taxon>Dendrobatinae</taxon>
        <taxon>Ranitomeya</taxon>
    </lineage>
</organism>
<dbReference type="EMBL" id="CAUEEQ010044920">
    <property type="protein sequence ID" value="CAJ0958186.1"/>
    <property type="molecule type" value="Genomic_DNA"/>
</dbReference>
<gene>
    <name evidence="5" type="ORF">RIMI_LOCUS16225899</name>
</gene>
<feature type="domain" description="C-type lectin" evidence="4">
    <location>
        <begin position="227"/>
        <end position="340"/>
    </location>
</feature>
<name>A0ABN9M3U6_9NEOB</name>
<dbReference type="InterPro" id="IPR001304">
    <property type="entry name" value="C-type_lectin-like"/>
</dbReference>
<dbReference type="Pfam" id="PF00059">
    <property type="entry name" value="Lectin_C"/>
    <property type="match status" value="1"/>
</dbReference>
<dbReference type="Proteomes" id="UP001176940">
    <property type="component" value="Unassembled WGS sequence"/>
</dbReference>
<keyword evidence="2" id="KW-1015">Disulfide bond</keyword>
<keyword evidence="3" id="KW-0472">Membrane</keyword>
<evidence type="ECO:0000313" key="5">
    <source>
        <dbReference type="EMBL" id="CAJ0958186.1"/>
    </source>
</evidence>
<proteinExistence type="predicted"/>
<dbReference type="PROSITE" id="PS50041">
    <property type="entry name" value="C_TYPE_LECTIN_2"/>
    <property type="match status" value="1"/>
</dbReference>
<evidence type="ECO:0000313" key="6">
    <source>
        <dbReference type="Proteomes" id="UP001176940"/>
    </source>
</evidence>
<feature type="transmembrane region" description="Helical" evidence="3">
    <location>
        <begin position="104"/>
        <end position="126"/>
    </location>
</feature>
<keyword evidence="3" id="KW-0812">Transmembrane</keyword>
<sequence length="343" mass="38798">MTCWWAMRTGVGDPCFRGALTEKRKTIYAFAANSLEEESGPGQKEVIVEEELVFISSDGSVTLRRKKRSQALTMSLEYKDLLKDAPDSEEVTMKLWTPPPSSRLLYALSALCAALFFIIIILIVVFRTPGEKPRDRTTEFQIGNLSESMTTKVGQLSQDGTKLMEKLQQMDTALEAIQTDTSTGQLQSKMQKVLTAINKMSDRIKRLDNGSEDIVCPSGWTQNLLSCYLYSTEGRSWEDSKKICEAKQAHLLVINSEEEQNFVFGITKGKYTWIGLTDVSGNWIWVDGTKYDSTPKNWLPGQPDEYFGHGLGGGEDCAHLHQNGQWNDDHCSRRYWYICEKNL</sequence>
<evidence type="ECO:0000256" key="2">
    <source>
        <dbReference type="ARBA" id="ARBA00023157"/>
    </source>
</evidence>
<evidence type="ECO:0000259" key="4">
    <source>
        <dbReference type="PROSITE" id="PS50041"/>
    </source>
</evidence>
<dbReference type="Gene3D" id="3.10.100.10">
    <property type="entry name" value="Mannose-Binding Protein A, subunit A"/>
    <property type="match status" value="1"/>
</dbReference>
<dbReference type="InterPro" id="IPR016186">
    <property type="entry name" value="C-type_lectin-like/link_sf"/>
</dbReference>
<dbReference type="PANTHER" id="PTHR22803">
    <property type="entry name" value="MANNOSE, PHOSPHOLIPASE, LECTIN RECEPTOR RELATED"/>
    <property type="match status" value="1"/>
</dbReference>
<comment type="caution">
    <text evidence="5">The sequence shown here is derived from an EMBL/GenBank/DDBJ whole genome shotgun (WGS) entry which is preliminary data.</text>
</comment>
<dbReference type="InterPro" id="IPR050111">
    <property type="entry name" value="C-type_lectin/snaclec_domain"/>
</dbReference>
<reference evidence="5" key="1">
    <citation type="submission" date="2023-07" db="EMBL/GenBank/DDBJ databases">
        <authorList>
            <person name="Stuckert A."/>
        </authorList>
    </citation>
    <scope>NUCLEOTIDE SEQUENCE</scope>
</reference>